<evidence type="ECO:0000313" key="4">
    <source>
        <dbReference type="Proteomes" id="UP000441523"/>
    </source>
</evidence>
<dbReference type="Proteomes" id="UP000441523">
    <property type="component" value="Unassembled WGS sequence"/>
</dbReference>
<accession>A0A6N6MU24</accession>
<feature type="compositionally biased region" description="Gly residues" evidence="1">
    <location>
        <begin position="360"/>
        <end position="370"/>
    </location>
</feature>
<feature type="chain" id="PRO_5026735111" description="PepSY domain-containing protein" evidence="2">
    <location>
        <begin position="26"/>
        <end position="370"/>
    </location>
</feature>
<sequence length="370" mass="38837">MIARALRPGLAAAALILAVGGAAQAQYVFEDEILSPRAVAWRLSERGFSGLSRPRFDGRGYVVEAFGPNGARLRLFVDAHDGAIVGRERLGADVYAPARVARPMPGFGWTEEDAEPRRPLRQAERQIDRQGERLLPPAEIPNPAGRALPPRPELYGRAEPVRPAIAGRPAPADANPLGVNPDARGRAEAPRKLSRLAPPKAGEAKPGHARTAPEAPAPKLGPAEAKEPSKEPSKEQGQEPGKQQNAARDPAQDIGKDAAKDVAKEAAQPQPKPETPVAAIEPPKAAPVPAQTPASVQPPPAEPKPPQSAAPETRDVEKAAEAKAPEVKPLEVKPAEKAWKDPPAEDKRNVRVIGGATIVPGGGEAGAAAD</sequence>
<evidence type="ECO:0000313" key="3">
    <source>
        <dbReference type="EMBL" id="KAB1073094.1"/>
    </source>
</evidence>
<feature type="compositionally biased region" description="Basic and acidic residues" evidence="1">
    <location>
        <begin position="312"/>
        <end position="349"/>
    </location>
</feature>
<keyword evidence="4" id="KW-1185">Reference proteome</keyword>
<comment type="caution">
    <text evidence="3">The sequence shown here is derived from an EMBL/GenBank/DDBJ whole genome shotgun (WGS) entry which is preliminary data.</text>
</comment>
<keyword evidence="2" id="KW-0732">Signal</keyword>
<reference evidence="3 4" key="1">
    <citation type="submission" date="2019-09" db="EMBL/GenBank/DDBJ databases">
        <title>YIM 132548 draft genome.</title>
        <authorList>
            <person name="Jiang L."/>
        </authorList>
    </citation>
    <scope>NUCLEOTIDE SEQUENCE [LARGE SCALE GENOMIC DNA]</scope>
    <source>
        <strain evidence="3 4">YIM 132548</strain>
    </source>
</reference>
<evidence type="ECO:0000256" key="2">
    <source>
        <dbReference type="SAM" id="SignalP"/>
    </source>
</evidence>
<feature type="compositionally biased region" description="Basic and acidic residues" evidence="1">
    <location>
        <begin position="250"/>
        <end position="264"/>
    </location>
</feature>
<protein>
    <recommendedName>
        <fullName evidence="5">PepSY domain-containing protein</fullName>
    </recommendedName>
</protein>
<organism evidence="3 4">
    <name type="scientific">Methylobacterium planeticum</name>
    <dbReference type="NCBI Taxonomy" id="2615211"/>
    <lineage>
        <taxon>Bacteria</taxon>
        <taxon>Pseudomonadati</taxon>
        <taxon>Pseudomonadota</taxon>
        <taxon>Alphaproteobacteria</taxon>
        <taxon>Hyphomicrobiales</taxon>
        <taxon>Methylobacteriaceae</taxon>
        <taxon>Methylobacterium</taxon>
    </lineage>
</organism>
<dbReference type="AlphaFoldDB" id="A0A6N6MU24"/>
<feature type="signal peptide" evidence="2">
    <location>
        <begin position="1"/>
        <end position="25"/>
    </location>
</feature>
<feature type="compositionally biased region" description="Pro residues" evidence="1">
    <location>
        <begin position="296"/>
        <end position="308"/>
    </location>
</feature>
<feature type="compositionally biased region" description="Basic and acidic residues" evidence="1">
    <location>
        <begin position="224"/>
        <end position="237"/>
    </location>
</feature>
<dbReference type="EMBL" id="VZZJ01000010">
    <property type="protein sequence ID" value="KAB1073094.1"/>
    <property type="molecule type" value="Genomic_DNA"/>
</dbReference>
<name>A0A6N6MU24_9HYPH</name>
<feature type="region of interest" description="Disordered" evidence="1">
    <location>
        <begin position="129"/>
        <end position="370"/>
    </location>
</feature>
<gene>
    <name evidence="3" type="ORF">F6X51_13980</name>
</gene>
<proteinExistence type="predicted"/>
<evidence type="ECO:0008006" key="5">
    <source>
        <dbReference type="Google" id="ProtNLM"/>
    </source>
</evidence>
<evidence type="ECO:0000256" key="1">
    <source>
        <dbReference type="SAM" id="MobiDB-lite"/>
    </source>
</evidence>